<dbReference type="PANTHER" id="PTHR36435">
    <property type="entry name" value="SLR1288 PROTEIN"/>
    <property type="match status" value="1"/>
</dbReference>
<keyword evidence="1" id="KW-0472">Membrane</keyword>
<dbReference type="EMBL" id="FNLC01000001">
    <property type="protein sequence ID" value="SDQ49366.1"/>
    <property type="molecule type" value="Genomic_DNA"/>
</dbReference>
<dbReference type="Proteomes" id="UP000198848">
    <property type="component" value="Unassembled WGS sequence"/>
</dbReference>
<evidence type="ECO:0000259" key="2">
    <source>
        <dbReference type="Pfam" id="PF02517"/>
    </source>
</evidence>
<dbReference type="GO" id="GO:0080120">
    <property type="term" value="P:CAAX-box protein maturation"/>
    <property type="evidence" value="ECO:0007669"/>
    <property type="project" value="UniProtKB-ARBA"/>
</dbReference>
<keyword evidence="1" id="KW-0812">Transmembrane</keyword>
<dbReference type="PANTHER" id="PTHR36435:SF1">
    <property type="entry name" value="CAAX AMINO TERMINAL PROTEASE FAMILY PROTEIN"/>
    <property type="match status" value="1"/>
</dbReference>
<feature type="transmembrane region" description="Helical" evidence="1">
    <location>
        <begin position="40"/>
        <end position="61"/>
    </location>
</feature>
<evidence type="ECO:0000313" key="4">
    <source>
        <dbReference type="Proteomes" id="UP000198848"/>
    </source>
</evidence>
<feature type="transmembrane region" description="Helical" evidence="1">
    <location>
        <begin position="208"/>
        <end position="228"/>
    </location>
</feature>
<keyword evidence="1" id="KW-1133">Transmembrane helix</keyword>
<organism evidence="3 4">
    <name type="scientific">Natronobacterium texcoconense</name>
    <dbReference type="NCBI Taxonomy" id="1095778"/>
    <lineage>
        <taxon>Archaea</taxon>
        <taxon>Methanobacteriati</taxon>
        <taxon>Methanobacteriota</taxon>
        <taxon>Stenosarchaea group</taxon>
        <taxon>Halobacteria</taxon>
        <taxon>Halobacteriales</taxon>
        <taxon>Natrialbaceae</taxon>
        <taxon>Natronobacterium</taxon>
    </lineage>
</organism>
<accession>A0A1H1BDA0</accession>
<reference evidence="4" key="1">
    <citation type="submission" date="2016-10" db="EMBL/GenBank/DDBJ databases">
        <authorList>
            <person name="Varghese N."/>
            <person name="Submissions S."/>
        </authorList>
    </citation>
    <scope>NUCLEOTIDE SEQUENCE [LARGE SCALE GENOMIC DNA]</scope>
    <source>
        <strain evidence="4">DSM 24767</strain>
    </source>
</reference>
<dbReference type="OrthoDB" id="206220at2157"/>
<dbReference type="RefSeq" id="WP_090378164.1">
    <property type="nucleotide sequence ID" value="NZ_FNLC01000001.1"/>
</dbReference>
<dbReference type="AlphaFoldDB" id="A0A1H1BDA0"/>
<feature type="transmembrane region" description="Helical" evidence="1">
    <location>
        <begin position="182"/>
        <end position="201"/>
    </location>
</feature>
<feature type="domain" description="CAAX prenyl protease 2/Lysostaphin resistance protein A-like" evidence="2">
    <location>
        <begin position="153"/>
        <end position="243"/>
    </location>
</feature>
<dbReference type="InterPro" id="IPR003675">
    <property type="entry name" value="Rce1/LyrA-like_dom"/>
</dbReference>
<feature type="transmembrane region" description="Helical" evidence="1">
    <location>
        <begin position="73"/>
        <end position="91"/>
    </location>
</feature>
<dbReference type="GO" id="GO:0004175">
    <property type="term" value="F:endopeptidase activity"/>
    <property type="evidence" value="ECO:0007669"/>
    <property type="project" value="UniProtKB-ARBA"/>
</dbReference>
<evidence type="ECO:0000313" key="3">
    <source>
        <dbReference type="EMBL" id="SDQ49366.1"/>
    </source>
</evidence>
<feature type="transmembrane region" description="Helical" evidence="1">
    <location>
        <begin position="113"/>
        <end position="134"/>
    </location>
</feature>
<dbReference type="InterPro" id="IPR052710">
    <property type="entry name" value="CAAX_protease"/>
</dbReference>
<proteinExistence type="predicted"/>
<evidence type="ECO:0000256" key="1">
    <source>
        <dbReference type="SAM" id="Phobius"/>
    </source>
</evidence>
<feature type="transmembrane region" description="Helical" evidence="1">
    <location>
        <begin position="146"/>
        <end position="167"/>
    </location>
</feature>
<dbReference type="Pfam" id="PF02517">
    <property type="entry name" value="Rce1-like"/>
    <property type="match status" value="1"/>
</dbReference>
<feature type="transmembrane region" description="Helical" evidence="1">
    <location>
        <begin position="234"/>
        <end position="256"/>
    </location>
</feature>
<keyword evidence="4" id="KW-1185">Reference proteome</keyword>
<protein>
    <recommendedName>
        <fullName evidence="2">CAAX prenyl protease 2/Lysostaphin resistance protein A-like domain-containing protein</fullName>
    </recommendedName>
</protein>
<dbReference type="STRING" id="1095778.SAMN04489842_0992"/>
<name>A0A1H1BDA0_NATTX</name>
<gene>
    <name evidence="3" type="ORF">SAMN04489842_0992</name>
</gene>
<sequence length="257" mass="27387">MAPDTPTTDRVEPGSAGSWARRRRRLERTVEPLVDCSLEWVLALPFVPIAFTAFVMTAGITANQGADPGWPQWALIVPLGVAYAAIVYWLYREWDRATWRAAVVVRKPSTDEIGAALLATLVGIAIVVVGNNAAETVGLAPHDRGLVTSGAGIAALVFGTVVVAPIAEEILFRGLVLGHLVARGYGIVAASILSVLLFALVHVFMAGVVSIVVTGLLGALLTVLRLWYDNLVGAWLMHLSINVWGLLVTVGVVPVLW</sequence>